<dbReference type="GO" id="GO:0051604">
    <property type="term" value="P:protein maturation"/>
    <property type="evidence" value="ECO:0007669"/>
    <property type="project" value="InterPro"/>
</dbReference>
<evidence type="ECO:0000256" key="4">
    <source>
        <dbReference type="ARBA" id="ARBA00022824"/>
    </source>
</evidence>
<feature type="transmembrane region" description="Helical" evidence="8">
    <location>
        <begin position="437"/>
        <end position="458"/>
    </location>
</feature>
<proteinExistence type="inferred from homology"/>
<dbReference type="InterPro" id="IPR057434">
    <property type="entry name" value="LMF1/2_N"/>
</dbReference>
<evidence type="ECO:0000259" key="9">
    <source>
        <dbReference type="Pfam" id="PF06762"/>
    </source>
</evidence>
<protein>
    <recommendedName>
        <fullName evidence="8">Lipase maturation factor</fullName>
    </recommendedName>
</protein>
<evidence type="ECO:0000256" key="5">
    <source>
        <dbReference type="ARBA" id="ARBA00022989"/>
    </source>
</evidence>
<feature type="transmembrane region" description="Helical" evidence="8">
    <location>
        <begin position="202"/>
        <end position="220"/>
    </location>
</feature>
<comment type="caution">
    <text evidence="11">The sequence shown here is derived from an EMBL/GenBank/DDBJ whole genome shotgun (WGS) entry which is preliminary data.</text>
</comment>
<evidence type="ECO:0000256" key="7">
    <source>
        <dbReference type="ARBA" id="ARBA00023180"/>
    </source>
</evidence>
<evidence type="ECO:0000256" key="3">
    <source>
        <dbReference type="ARBA" id="ARBA00022692"/>
    </source>
</evidence>
<keyword evidence="12" id="KW-1185">Reference proteome</keyword>
<feature type="transmembrane region" description="Helical" evidence="8">
    <location>
        <begin position="385"/>
        <end position="403"/>
    </location>
</feature>
<dbReference type="Pfam" id="PF25179">
    <property type="entry name" value="LMF1_C"/>
    <property type="match status" value="1"/>
</dbReference>
<keyword evidence="4 8" id="KW-0256">Endoplasmic reticulum</keyword>
<dbReference type="AlphaFoldDB" id="A0A3M6V296"/>
<reference evidence="11 12" key="1">
    <citation type="journal article" date="2018" name="Sci. Rep.">
        <title>Comparative analysis of the Pocillopora damicornis genome highlights role of immune system in coral evolution.</title>
        <authorList>
            <person name="Cunning R."/>
            <person name="Bay R.A."/>
            <person name="Gillette P."/>
            <person name="Baker A.C."/>
            <person name="Traylor-Knowles N."/>
        </authorList>
    </citation>
    <scope>NUCLEOTIDE SEQUENCE [LARGE SCALE GENOMIC DNA]</scope>
    <source>
        <strain evidence="11">RSMAS</strain>
        <tissue evidence="11">Whole animal</tissue>
    </source>
</reference>
<keyword evidence="3 8" id="KW-0812">Transmembrane</keyword>
<evidence type="ECO:0000256" key="6">
    <source>
        <dbReference type="ARBA" id="ARBA00023136"/>
    </source>
</evidence>
<keyword evidence="5 8" id="KW-1133">Transmembrane helix</keyword>
<feature type="transmembrane region" description="Helical" evidence="8">
    <location>
        <begin position="295"/>
        <end position="315"/>
    </location>
</feature>
<dbReference type="PANTHER" id="PTHR14463">
    <property type="entry name" value="LIPASE MATURATION FACTOR"/>
    <property type="match status" value="1"/>
</dbReference>
<evidence type="ECO:0000256" key="2">
    <source>
        <dbReference type="ARBA" id="ARBA00005512"/>
    </source>
</evidence>
<keyword evidence="7" id="KW-0325">Glycoprotein</keyword>
<dbReference type="EMBL" id="RCHS01000245">
    <property type="protein sequence ID" value="RMX60051.1"/>
    <property type="molecule type" value="Genomic_DNA"/>
</dbReference>
<dbReference type="Proteomes" id="UP000275408">
    <property type="component" value="Unassembled WGS sequence"/>
</dbReference>
<comment type="similarity">
    <text evidence="2 8">Belongs to the lipase maturation factor family.</text>
</comment>
<comment type="function">
    <text evidence="8">Involved in the maturation of specific proteins in the endoplasmic reticulum.</text>
</comment>
<dbReference type="InterPro" id="IPR057433">
    <property type="entry name" value="LMF1/2_C"/>
</dbReference>
<dbReference type="InterPro" id="IPR009613">
    <property type="entry name" value="LMF"/>
</dbReference>
<sequence>MSESKMPTTHKNSMPVGVSSPKYGVTHKRVGVFQNNPLTDVSSAIKRNDQYSCLHDLLCEYSSPGAQGKSNMAGYGKQILVRDVFLWSISAIYLFAFSSLYIQIPGLYGQNGVLPAKLTLREVSQSVEENFWHKPTLLWFTPRLGLNTETGMELLCLTGMLLSLLAMALKSWRDSITFFVLWFLYYSLYQVGQTFVYFQWDILLMETGFLTILVSPLNIFKFRNNKSQRHHDNITLWLVKWLAFRLMFCSGVVKLSSRCPTWWGLTALDWHYESQCIPTPLAWYAHQLPKWFQKLSIVLTYVILMALSWLFFVPVRSLRIFSFYSQIFFQVLIILTGNYNFFNLLAISLLLPILDDEHLVTILPSWLVERSTIHKPAQKSKIVKVLGRIASLSTIAVISYGMVKLFALELSSKSIVKAEITFSQNQFFKAVDQAVPVTIWLGVLSLSVEIIASVSGCIKQKGILNKLWSLLQWAVFSYAALGMFAISLVPYTDISHSAKANLWPVISRWRQKTDSFELVNAYGLFRSMTGVGGRPEVIIEGSNHPDGPWLEYHFHYKPGNVSESPPLVAPHQPRLDWQIWFAALGSYEYNPWFVHLVYRLLQGQQDVLDLLAKNPFPRKPPTYIRARHYKYHYTELPKNISSLSDILHNNRLVKHWWWRDSPREYLPILTVNEPTLINWLNQYGYAKNDPWPERPSGRLYRAIKYLRSIVRKLDALRFMLGLFSCGVIMAFFNRYRSSKQR</sequence>
<feature type="transmembrane region" description="Helical" evidence="8">
    <location>
        <begin position="176"/>
        <end position="196"/>
    </location>
</feature>
<evidence type="ECO:0000313" key="11">
    <source>
        <dbReference type="EMBL" id="RMX60051.1"/>
    </source>
</evidence>
<organism evidence="11 12">
    <name type="scientific">Pocillopora damicornis</name>
    <name type="common">Cauliflower coral</name>
    <name type="synonym">Millepora damicornis</name>
    <dbReference type="NCBI Taxonomy" id="46731"/>
    <lineage>
        <taxon>Eukaryota</taxon>
        <taxon>Metazoa</taxon>
        <taxon>Cnidaria</taxon>
        <taxon>Anthozoa</taxon>
        <taxon>Hexacorallia</taxon>
        <taxon>Scleractinia</taxon>
        <taxon>Astrocoeniina</taxon>
        <taxon>Pocilloporidae</taxon>
        <taxon>Pocillopora</taxon>
    </lineage>
</organism>
<comment type="subcellular location">
    <subcellularLocation>
        <location evidence="1 8">Endoplasmic reticulum membrane</location>
        <topology evidence="1 8">Multi-pass membrane protein</topology>
    </subcellularLocation>
</comment>
<feature type="transmembrane region" description="Helical" evidence="8">
    <location>
        <begin position="150"/>
        <end position="169"/>
    </location>
</feature>
<dbReference type="Pfam" id="PF06762">
    <property type="entry name" value="LMF1"/>
    <property type="match status" value="1"/>
</dbReference>
<gene>
    <name evidence="11" type="ORF">pdam_00004543</name>
</gene>
<name>A0A3M6V296_POCDA</name>
<evidence type="ECO:0000256" key="1">
    <source>
        <dbReference type="ARBA" id="ARBA00004477"/>
    </source>
</evidence>
<feature type="transmembrane region" description="Helical" evidence="8">
    <location>
        <begin position="327"/>
        <end position="351"/>
    </location>
</feature>
<evidence type="ECO:0000259" key="10">
    <source>
        <dbReference type="Pfam" id="PF25179"/>
    </source>
</evidence>
<accession>A0A3M6V296</accession>
<evidence type="ECO:0000313" key="12">
    <source>
        <dbReference type="Proteomes" id="UP000275408"/>
    </source>
</evidence>
<feature type="transmembrane region" description="Helical" evidence="8">
    <location>
        <begin position="84"/>
        <end position="104"/>
    </location>
</feature>
<evidence type="ECO:0000256" key="8">
    <source>
        <dbReference type="RuleBase" id="RU361229"/>
    </source>
</evidence>
<dbReference type="GO" id="GO:0005789">
    <property type="term" value="C:endoplasmic reticulum membrane"/>
    <property type="evidence" value="ECO:0007669"/>
    <property type="project" value="UniProtKB-SubCell"/>
</dbReference>
<feature type="transmembrane region" description="Helical" evidence="8">
    <location>
        <begin position="470"/>
        <end position="491"/>
    </location>
</feature>
<keyword evidence="6 8" id="KW-0472">Membrane</keyword>
<feature type="domain" description="Lipase maturation factor 1/2 N-terminal" evidence="9">
    <location>
        <begin position="197"/>
        <end position="359"/>
    </location>
</feature>
<dbReference type="OrthoDB" id="6019956at2759"/>
<feature type="domain" description="Lipase maturation factor 1/2 C-terminal" evidence="10">
    <location>
        <begin position="518"/>
        <end position="667"/>
    </location>
</feature>
<dbReference type="PANTHER" id="PTHR14463:SF5">
    <property type="entry name" value="LIPASE MATURATION FACTOR 2"/>
    <property type="match status" value="1"/>
</dbReference>
<feature type="transmembrane region" description="Helical" evidence="8">
    <location>
        <begin position="715"/>
        <end position="732"/>
    </location>
</feature>